<comment type="caution">
    <text evidence="3">The sequence shown here is derived from an EMBL/GenBank/DDBJ whole genome shotgun (WGS) entry which is preliminary data.</text>
</comment>
<name>A0A8H6MJ03_9PEZI</name>
<dbReference type="GO" id="GO:0000981">
    <property type="term" value="F:DNA-binding transcription factor activity, RNA polymerase II-specific"/>
    <property type="evidence" value="ECO:0007669"/>
    <property type="project" value="InterPro"/>
</dbReference>
<dbReference type="SUPFAM" id="SSF57701">
    <property type="entry name" value="Zn2/Cys6 DNA-binding domain"/>
    <property type="match status" value="1"/>
</dbReference>
<evidence type="ECO:0000256" key="1">
    <source>
        <dbReference type="ARBA" id="ARBA00023242"/>
    </source>
</evidence>
<evidence type="ECO:0000313" key="4">
    <source>
        <dbReference type="Proteomes" id="UP000652219"/>
    </source>
</evidence>
<organism evidence="3 4">
    <name type="scientific">Colletotrichum sojae</name>
    <dbReference type="NCBI Taxonomy" id="2175907"/>
    <lineage>
        <taxon>Eukaryota</taxon>
        <taxon>Fungi</taxon>
        <taxon>Dikarya</taxon>
        <taxon>Ascomycota</taxon>
        <taxon>Pezizomycotina</taxon>
        <taxon>Sordariomycetes</taxon>
        <taxon>Hypocreomycetidae</taxon>
        <taxon>Glomerellales</taxon>
        <taxon>Glomerellaceae</taxon>
        <taxon>Colletotrichum</taxon>
        <taxon>Colletotrichum orchidearum species complex</taxon>
    </lineage>
</organism>
<dbReference type="EMBL" id="WIGN01000583">
    <property type="protein sequence ID" value="KAF6787886.1"/>
    <property type="molecule type" value="Genomic_DNA"/>
</dbReference>
<keyword evidence="1" id="KW-0539">Nucleus</keyword>
<keyword evidence="4" id="KW-1185">Reference proteome</keyword>
<dbReference type="CDD" id="cd00067">
    <property type="entry name" value="GAL4"/>
    <property type="match status" value="1"/>
</dbReference>
<dbReference type="PROSITE" id="PS50048">
    <property type="entry name" value="ZN2_CY6_FUNGAL_2"/>
    <property type="match status" value="1"/>
</dbReference>
<reference evidence="3 4" key="1">
    <citation type="journal article" date="2020" name="Phytopathology">
        <title>Genome Sequence Resources of Colletotrichum truncatum, C. plurivorum, C. musicola, and C. sojae: Four Species Pathogenic to Soybean (Glycine max).</title>
        <authorList>
            <person name="Rogerio F."/>
            <person name="Boufleur T.R."/>
            <person name="Ciampi-Guillardi M."/>
            <person name="Sukno S.A."/>
            <person name="Thon M.R."/>
            <person name="Massola Junior N.S."/>
            <person name="Baroncelli R."/>
        </authorList>
    </citation>
    <scope>NUCLEOTIDE SEQUENCE [LARGE SCALE GENOMIC DNA]</scope>
    <source>
        <strain evidence="3 4">LFN0009</strain>
    </source>
</reference>
<evidence type="ECO:0000313" key="3">
    <source>
        <dbReference type="EMBL" id="KAF6787886.1"/>
    </source>
</evidence>
<dbReference type="Pfam" id="PF00172">
    <property type="entry name" value="Zn_clus"/>
    <property type="match status" value="1"/>
</dbReference>
<sequence>MELLDLGVVQGAPPVGILLCSICSKPFNQGGHISYCRRTQNRPKVRPKPCRECKVAKSKCSLQQRCFRCVRKGLACVYPEAAANETHRNPTRALATSPILYSATLSQPSNSEVPSHSIDEEQFWNASYEGLETLDDLLPLSTTSFPAEAGFLATTPSKDHVAGFALPRRIDQLATAGVRNDSAISTPTQLQFPLGSLRRPNPASESCAKIIRQTLSAFPQMMLRRSTFPPFIHPQRDKSHLPAPLASCMAISGLFASRNDDTRPILWKAVREEQERSVQMTMTYSRSELFAAMQAQIIYITMRLVDGFQPDVYSREYNANMLLAYKVYTPLPLSYRGIMLIRYEGVLYSAQWAATTPEDWKEETEAIRNLQNQGSGPATFGDLCDLYRGTPGKANSDRLSVWNAGADNIGMLLNLVATMT</sequence>
<accession>A0A8H6MJ03</accession>
<dbReference type="AlphaFoldDB" id="A0A8H6MJ03"/>
<gene>
    <name evidence="3" type="ORF">CSOJ01_15137</name>
</gene>
<dbReference type="SMART" id="SM00066">
    <property type="entry name" value="GAL4"/>
    <property type="match status" value="1"/>
</dbReference>
<dbReference type="InterPro" id="IPR001138">
    <property type="entry name" value="Zn2Cys6_DnaBD"/>
</dbReference>
<dbReference type="PROSITE" id="PS00463">
    <property type="entry name" value="ZN2_CY6_FUNGAL_1"/>
    <property type="match status" value="1"/>
</dbReference>
<dbReference type="Gene3D" id="4.10.240.10">
    <property type="entry name" value="Zn(2)-C6 fungal-type DNA-binding domain"/>
    <property type="match status" value="1"/>
</dbReference>
<dbReference type="GO" id="GO:0008270">
    <property type="term" value="F:zinc ion binding"/>
    <property type="evidence" value="ECO:0007669"/>
    <property type="project" value="InterPro"/>
</dbReference>
<dbReference type="InterPro" id="IPR036864">
    <property type="entry name" value="Zn2-C6_fun-type_DNA-bd_sf"/>
</dbReference>
<protein>
    <submittedName>
        <fullName evidence="3">C6 finger domain</fullName>
    </submittedName>
</protein>
<evidence type="ECO:0000259" key="2">
    <source>
        <dbReference type="PROSITE" id="PS50048"/>
    </source>
</evidence>
<proteinExistence type="predicted"/>
<feature type="domain" description="Zn(2)-C6 fungal-type" evidence="2">
    <location>
        <begin position="49"/>
        <end position="78"/>
    </location>
</feature>
<dbReference type="Proteomes" id="UP000652219">
    <property type="component" value="Unassembled WGS sequence"/>
</dbReference>